<comment type="caution">
    <text evidence="2">The sequence shown here is derived from an EMBL/GenBank/DDBJ whole genome shotgun (WGS) entry which is preliminary data.</text>
</comment>
<dbReference type="OrthoDB" id="10253954at2759"/>
<dbReference type="AlphaFoldDB" id="A0A9Q1E0H6"/>
<gene>
    <name evidence="2" type="ORF">COCON_G00000340</name>
</gene>
<reference evidence="2" key="1">
    <citation type="journal article" date="2023" name="Science">
        <title>Genome structures resolve the early diversification of teleost fishes.</title>
        <authorList>
            <person name="Parey E."/>
            <person name="Louis A."/>
            <person name="Montfort J."/>
            <person name="Bouchez O."/>
            <person name="Roques C."/>
            <person name="Iampietro C."/>
            <person name="Lluch J."/>
            <person name="Castinel A."/>
            <person name="Donnadieu C."/>
            <person name="Desvignes T."/>
            <person name="Floi Bucao C."/>
            <person name="Jouanno E."/>
            <person name="Wen M."/>
            <person name="Mejri S."/>
            <person name="Dirks R."/>
            <person name="Jansen H."/>
            <person name="Henkel C."/>
            <person name="Chen W.J."/>
            <person name="Zahm M."/>
            <person name="Cabau C."/>
            <person name="Klopp C."/>
            <person name="Thompson A.W."/>
            <person name="Robinson-Rechavi M."/>
            <person name="Braasch I."/>
            <person name="Lecointre G."/>
            <person name="Bobe J."/>
            <person name="Postlethwait J.H."/>
            <person name="Berthelot C."/>
            <person name="Roest Crollius H."/>
            <person name="Guiguen Y."/>
        </authorList>
    </citation>
    <scope>NUCLEOTIDE SEQUENCE</scope>
    <source>
        <strain evidence="2">Concon-B</strain>
    </source>
</reference>
<feature type="region of interest" description="Disordered" evidence="1">
    <location>
        <begin position="1"/>
        <end position="37"/>
    </location>
</feature>
<name>A0A9Q1E0H6_CONCO</name>
<evidence type="ECO:0000313" key="2">
    <source>
        <dbReference type="EMBL" id="KAJ8287375.1"/>
    </source>
</evidence>
<protein>
    <submittedName>
        <fullName evidence="2">Uncharacterized protein</fullName>
    </submittedName>
</protein>
<sequence length="114" mass="13138">MVKDSMVRDSQSGREPWSRTSNEGDRHSQRRNGEDIPVTYTKNINHRRFAASFRLKEVSSQERDLYRCVTESQRGAGVSNFARLIIHGELSQQRLCRARAGSDAQRGRCRRRSA</sequence>
<dbReference type="InterPro" id="IPR013783">
    <property type="entry name" value="Ig-like_fold"/>
</dbReference>
<feature type="compositionally biased region" description="Basic and acidic residues" evidence="1">
    <location>
        <begin position="22"/>
        <end position="34"/>
    </location>
</feature>
<evidence type="ECO:0000313" key="3">
    <source>
        <dbReference type="Proteomes" id="UP001152803"/>
    </source>
</evidence>
<keyword evidence="3" id="KW-1185">Reference proteome</keyword>
<dbReference type="Gene3D" id="2.60.40.10">
    <property type="entry name" value="Immunoglobulins"/>
    <property type="match status" value="1"/>
</dbReference>
<accession>A0A9Q1E0H6</accession>
<dbReference type="EMBL" id="JAFJMO010000001">
    <property type="protein sequence ID" value="KAJ8287375.1"/>
    <property type="molecule type" value="Genomic_DNA"/>
</dbReference>
<dbReference type="Proteomes" id="UP001152803">
    <property type="component" value="Unassembled WGS sequence"/>
</dbReference>
<evidence type="ECO:0000256" key="1">
    <source>
        <dbReference type="SAM" id="MobiDB-lite"/>
    </source>
</evidence>
<organism evidence="2 3">
    <name type="scientific">Conger conger</name>
    <name type="common">Conger eel</name>
    <name type="synonym">Muraena conger</name>
    <dbReference type="NCBI Taxonomy" id="82655"/>
    <lineage>
        <taxon>Eukaryota</taxon>
        <taxon>Metazoa</taxon>
        <taxon>Chordata</taxon>
        <taxon>Craniata</taxon>
        <taxon>Vertebrata</taxon>
        <taxon>Euteleostomi</taxon>
        <taxon>Actinopterygii</taxon>
        <taxon>Neopterygii</taxon>
        <taxon>Teleostei</taxon>
        <taxon>Anguilliformes</taxon>
        <taxon>Congridae</taxon>
        <taxon>Conger</taxon>
    </lineage>
</organism>
<proteinExistence type="predicted"/>